<reference evidence="1 2" key="1">
    <citation type="submission" date="2018-06" db="EMBL/GenBank/DDBJ databases">
        <title>Genomic Encyclopedia of Type Strains, Phase IV (KMG-IV): sequencing the most valuable type-strain genomes for metagenomic binning, comparative biology and taxonomic classification.</title>
        <authorList>
            <person name="Goeker M."/>
        </authorList>
    </citation>
    <scope>NUCLEOTIDE SEQUENCE [LARGE SCALE GENOMIC DNA]</scope>
    <source>
        <strain evidence="1 2">DSM 45479</strain>
    </source>
</reference>
<dbReference type="Proteomes" id="UP000248714">
    <property type="component" value="Unassembled WGS sequence"/>
</dbReference>
<name>A0ABX9DY99_9PSEU</name>
<organism evidence="1 2">
    <name type="scientific">Lentzea atacamensis</name>
    <dbReference type="NCBI Taxonomy" id="531938"/>
    <lineage>
        <taxon>Bacteria</taxon>
        <taxon>Bacillati</taxon>
        <taxon>Actinomycetota</taxon>
        <taxon>Actinomycetes</taxon>
        <taxon>Pseudonocardiales</taxon>
        <taxon>Pseudonocardiaceae</taxon>
        <taxon>Lentzea</taxon>
    </lineage>
</organism>
<comment type="caution">
    <text evidence="1">The sequence shown here is derived from an EMBL/GenBank/DDBJ whole genome shotgun (WGS) entry which is preliminary data.</text>
</comment>
<sequence>MHALTWGFWVSWGFISNFIWAGTQGSNLRAPAQPRRCGRFAKRGVSLLQPYRAR</sequence>
<evidence type="ECO:0000313" key="1">
    <source>
        <dbReference type="EMBL" id="RAS60670.1"/>
    </source>
</evidence>
<protein>
    <submittedName>
        <fullName evidence="1">Uncharacterized protein</fullName>
    </submittedName>
</protein>
<evidence type="ECO:0000313" key="2">
    <source>
        <dbReference type="Proteomes" id="UP000248714"/>
    </source>
</evidence>
<dbReference type="EMBL" id="QLTT01000011">
    <property type="protein sequence ID" value="RAS60670.1"/>
    <property type="molecule type" value="Genomic_DNA"/>
</dbReference>
<gene>
    <name evidence="1" type="ORF">C8D87_11188</name>
</gene>
<keyword evidence="2" id="KW-1185">Reference proteome</keyword>
<accession>A0ABX9DY99</accession>
<proteinExistence type="predicted"/>